<dbReference type="OrthoDB" id="8547832at2"/>
<dbReference type="InterPro" id="IPR014729">
    <property type="entry name" value="Rossmann-like_a/b/a_fold"/>
</dbReference>
<dbReference type="SUPFAM" id="SSF52402">
    <property type="entry name" value="Adenine nucleotide alpha hydrolases-like"/>
    <property type="match status" value="1"/>
</dbReference>
<dbReference type="EMBL" id="FTMD01000022">
    <property type="protein sequence ID" value="SIR58789.1"/>
    <property type="molecule type" value="Genomic_DNA"/>
</dbReference>
<organism evidence="3 4">
    <name type="scientific">Aromatoleum tolulyticum</name>
    <dbReference type="NCBI Taxonomy" id="34027"/>
    <lineage>
        <taxon>Bacteria</taxon>
        <taxon>Pseudomonadati</taxon>
        <taxon>Pseudomonadota</taxon>
        <taxon>Betaproteobacteria</taxon>
        <taxon>Rhodocyclales</taxon>
        <taxon>Rhodocyclaceae</taxon>
        <taxon>Aromatoleum</taxon>
    </lineage>
</organism>
<dbReference type="InterPro" id="IPR006015">
    <property type="entry name" value="Universal_stress_UspA"/>
</dbReference>
<dbReference type="InterPro" id="IPR006016">
    <property type="entry name" value="UspA"/>
</dbReference>
<gene>
    <name evidence="3" type="ORF">SAMN05421829_1226</name>
</gene>
<name>A0A1N7C5C8_9RHOO</name>
<dbReference type="RefSeq" id="WP_076604233.1">
    <property type="nucleotide sequence ID" value="NZ_FTMD01000022.1"/>
</dbReference>
<dbReference type="Pfam" id="PF00582">
    <property type="entry name" value="Usp"/>
    <property type="match status" value="1"/>
</dbReference>
<dbReference type="PANTHER" id="PTHR46268">
    <property type="entry name" value="STRESS RESPONSE PROTEIN NHAX"/>
    <property type="match status" value="1"/>
</dbReference>
<comment type="similarity">
    <text evidence="1">Belongs to the universal stress protein A family.</text>
</comment>
<protein>
    <submittedName>
        <fullName evidence="3">Nucleotide-binding universal stress protein, UspA family</fullName>
    </submittedName>
</protein>
<evidence type="ECO:0000313" key="3">
    <source>
        <dbReference type="EMBL" id="SIR58789.1"/>
    </source>
</evidence>
<dbReference type="Proteomes" id="UP000186819">
    <property type="component" value="Unassembled WGS sequence"/>
</dbReference>
<dbReference type="AlphaFoldDB" id="A0A1N7C5C8"/>
<accession>A0A1N7C5C8</accession>
<dbReference type="CDD" id="cd00293">
    <property type="entry name" value="USP-like"/>
    <property type="match status" value="1"/>
</dbReference>
<keyword evidence="4" id="KW-1185">Reference proteome</keyword>
<evidence type="ECO:0000259" key="2">
    <source>
        <dbReference type="Pfam" id="PF00582"/>
    </source>
</evidence>
<dbReference type="STRING" id="34027.SAMN05421829_1226"/>
<reference evidence="4" key="1">
    <citation type="submission" date="2017-01" db="EMBL/GenBank/DDBJ databases">
        <authorList>
            <person name="Varghese N."/>
            <person name="Submissions S."/>
        </authorList>
    </citation>
    <scope>NUCLEOTIDE SEQUENCE [LARGE SCALE GENOMIC DNA]</scope>
    <source>
        <strain evidence="4">ATCC 51758</strain>
    </source>
</reference>
<dbReference type="Gene3D" id="3.40.50.620">
    <property type="entry name" value="HUPs"/>
    <property type="match status" value="1"/>
</dbReference>
<sequence length="147" mass="16227">MFRHLLVPIDGSPLSDGAVRKAVSFAGEADAKITFFYATPDTGTSIYGEEELLRTINPQEYQTRRDQIAREVLERAAKVAGEGRVSADVRSRSAQEPWEAIIATAEECDCDLILMASHGHRGIKGLLLGSQTQKVLLHSKFPVLVYR</sequence>
<dbReference type="PANTHER" id="PTHR46268:SF15">
    <property type="entry name" value="UNIVERSAL STRESS PROTEIN HP_0031"/>
    <property type="match status" value="1"/>
</dbReference>
<proteinExistence type="inferred from homology"/>
<evidence type="ECO:0000256" key="1">
    <source>
        <dbReference type="ARBA" id="ARBA00008791"/>
    </source>
</evidence>
<evidence type="ECO:0000313" key="4">
    <source>
        <dbReference type="Proteomes" id="UP000186819"/>
    </source>
</evidence>
<feature type="domain" description="UspA" evidence="2">
    <location>
        <begin position="1"/>
        <end position="147"/>
    </location>
</feature>
<dbReference type="PRINTS" id="PR01438">
    <property type="entry name" value="UNVRSLSTRESS"/>
</dbReference>